<dbReference type="InterPro" id="IPR050563">
    <property type="entry name" value="4-hydroxybenzoyl-CoA_TE"/>
</dbReference>
<dbReference type="OrthoDB" id="2420454at2759"/>
<dbReference type="AlphaFoldDB" id="A0A369JXA8"/>
<gene>
    <name evidence="3" type="ORF">Hypma_008837</name>
</gene>
<dbReference type="EMBL" id="LUEZ02000045">
    <property type="protein sequence ID" value="RDB24034.1"/>
    <property type="molecule type" value="Genomic_DNA"/>
</dbReference>
<dbReference type="InParanoid" id="A0A369JXA8"/>
<dbReference type="Proteomes" id="UP000076154">
    <property type="component" value="Unassembled WGS sequence"/>
</dbReference>
<keyword evidence="4" id="KW-1185">Reference proteome</keyword>
<dbReference type="CDD" id="cd00586">
    <property type="entry name" value="4HBT"/>
    <property type="match status" value="1"/>
</dbReference>
<dbReference type="STRING" id="39966.A0A369JXA8"/>
<evidence type="ECO:0000256" key="2">
    <source>
        <dbReference type="ARBA" id="ARBA00022801"/>
    </source>
</evidence>
<proteinExistence type="inferred from homology"/>
<protein>
    <submittedName>
        <fullName evidence="3">Uncharacterized protein</fullName>
    </submittedName>
</protein>
<keyword evidence="2" id="KW-0378">Hydrolase</keyword>
<organism evidence="3 4">
    <name type="scientific">Hypsizygus marmoreus</name>
    <name type="common">White beech mushroom</name>
    <name type="synonym">Agaricus marmoreus</name>
    <dbReference type="NCBI Taxonomy" id="39966"/>
    <lineage>
        <taxon>Eukaryota</taxon>
        <taxon>Fungi</taxon>
        <taxon>Dikarya</taxon>
        <taxon>Basidiomycota</taxon>
        <taxon>Agaricomycotina</taxon>
        <taxon>Agaricomycetes</taxon>
        <taxon>Agaricomycetidae</taxon>
        <taxon>Agaricales</taxon>
        <taxon>Tricholomatineae</taxon>
        <taxon>Lyophyllaceae</taxon>
        <taxon>Hypsizygus</taxon>
    </lineage>
</organism>
<dbReference type="InterPro" id="IPR029069">
    <property type="entry name" value="HotDog_dom_sf"/>
</dbReference>
<accession>A0A369JXA8</accession>
<dbReference type="PANTHER" id="PTHR31793">
    <property type="entry name" value="4-HYDROXYBENZOYL-COA THIOESTERASE FAMILY MEMBER"/>
    <property type="match status" value="1"/>
</dbReference>
<comment type="caution">
    <text evidence="3">The sequence shown here is derived from an EMBL/GenBank/DDBJ whole genome shotgun (WGS) entry which is preliminary data.</text>
</comment>
<dbReference type="Gene3D" id="3.10.129.10">
    <property type="entry name" value="Hotdog Thioesterase"/>
    <property type="match status" value="1"/>
</dbReference>
<dbReference type="Pfam" id="PF13279">
    <property type="entry name" value="4HBT_2"/>
    <property type="match status" value="1"/>
</dbReference>
<comment type="similarity">
    <text evidence="1">Belongs to the 4-hydroxybenzoyl-CoA thioesterase family.</text>
</comment>
<dbReference type="FunFam" id="3.10.129.10:FF:000104">
    <property type="entry name" value="Thioesterase family protein (AFU_orthologue AFUA_2G16350)"/>
    <property type="match status" value="1"/>
</dbReference>
<evidence type="ECO:0000313" key="4">
    <source>
        <dbReference type="Proteomes" id="UP000076154"/>
    </source>
</evidence>
<sequence length="203" mass="23079">MPDADLKARKRSDYLYFLTYRTRWSDNDQYSHMNNSIYYHLFDSIVNTYLIEQCGMQPNKSPLIGLVVSSFCQFFAPLSFPQVLNLGLRVSKLGKSSVTYEVGVFEEGKDSPAAVGGYTHVFVDSQSRKSAVMGTETREGLQRLATVLDYLRMRSLRRCTACYRSRLSVKCIQILGRTQCKHALVYGQRCIDGPNMAPVIFLI</sequence>
<dbReference type="SUPFAM" id="SSF54637">
    <property type="entry name" value="Thioesterase/thiol ester dehydrase-isomerase"/>
    <property type="match status" value="1"/>
</dbReference>
<evidence type="ECO:0000313" key="3">
    <source>
        <dbReference type="EMBL" id="RDB24034.1"/>
    </source>
</evidence>
<reference evidence="3" key="1">
    <citation type="submission" date="2018-04" db="EMBL/GenBank/DDBJ databases">
        <title>Whole genome sequencing of Hypsizygus marmoreus.</title>
        <authorList>
            <person name="Choi I.-G."/>
            <person name="Min B."/>
            <person name="Kim J.-G."/>
            <person name="Kim S."/>
            <person name="Oh Y.-L."/>
            <person name="Kong W.-S."/>
            <person name="Park H."/>
            <person name="Jeong J."/>
            <person name="Song E.-S."/>
        </authorList>
    </citation>
    <scope>NUCLEOTIDE SEQUENCE [LARGE SCALE GENOMIC DNA]</scope>
    <source>
        <strain evidence="3">51987-8</strain>
    </source>
</reference>
<dbReference type="PANTHER" id="PTHR31793:SF27">
    <property type="entry name" value="NOVEL THIOESTERASE SUPERFAMILY DOMAIN AND SAPOSIN A-TYPE DOMAIN CONTAINING PROTEIN (0610012H03RIK)"/>
    <property type="match status" value="1"/>
</dbReference>
<evidence type="ECO:0000256" key="1">
    <source>
        <dbReference type="ARBA" id="ARBA00005953"/>
    </source>
</evidence>
<name>A0A369JXA8_HYPMA</name>
<dbReference type="GO" id="GO:0047617">
    <property type="term" value="F:fatty acyl-CoA hydrolase activity"/>
    <property type="evidence" value="ECO:0007669"/>
    <property type="project" value="TreeGrafter"/>
</dbReference>